<proteinExistence type="inferred from homology"/>
<evidence type="ECO:0000313" key="6">
    <source>
        <dbReference type="EMBL" id="TGE03783.1"/>
    </source>
</evidence>
<feature type="binding site" evidence="2">
    <location>
        <position position="105"/>
    </location>
    <ligand>
        <name>Fe cation</name>
        <dbReference type="ChEBI" id="CHEBI:24875"/>
    </ligand>
</feature>
<evidence type="ECO:0000256" key="2">
    <source>
        <dbReference type="PIRSR" id="PIRSR006232-1"/>
    </source>
</evidence>
<keyword evidence="2" id="KW-0479">Metal-binding</keyword>
<dbReference type="GO" id="GO:0046872">
    <property type="term" value="F:metal ion binding"/>
    <property type="evidence" value="ECO:0007669"/>
    <property type="project" value="UniProtKB-KW"/>
</dbReference>
<protein>
    <submittedName>
        <fullName evidence="6">Pirin family protein</fullName>
    </submittedName>
</protein>
<organism evidence="6 7">
    <name type="scientific">Hymenobacter fodinae</name>
    <dbReference type="NCBI Taxonomy" id="2510796"/>
    <lineage>
        <taxon>Bacteria</taxon>
        <taxon>Pseudomonadati</taxon>
        <taxon>Bacteroidota</taxon>
        <taxon>Cytophagia</taxon>
        <taxon>Cytophagales</taxon>
        <taxon>Hymenobacteraceae</taxon>
        <taxon>Hymenobacter</taxon>
    </lineage>
</organism>
<evidence type="ECO:0000259" key="4">
    <source>
        <dbReference type="Pfam" id="PF02678"/>
    </source>
</evidence>
<name>A0A4Z0P075_9BACT</name>
<dbReference type="RefSeq" id="WP_135436883.1">
    <property type="nucleotide sequence ID" value="NZ_SRLA01000007.1"/>
</dbReference>
<feature type="binding site" evidence="2">
    <location>
        <position position="63"/>
    </location>
    <ligand>
        <name>Fe cation</name>
        <dbReference type="ChEBI" id="CHEBI:24875"/>
    </ligand>
</feature>
<feature type="binding site" evidence="2">
    <location>
        <position position="107"/>
    </location>
    <ligand>
        <name>Fe cation</name>
        <dbReference type="ChEBI" id="CHEBI:24875"/>
    </ligand>
</feature>
<dbReference type="Pfam" id="PF02678">
    <property type="entry name" value="Pirin"/>
    <property type="match status" value="1"/>
</dbReference>
<evidence type="ECO:0000256" key="3">
    <source>
        <dbReference type="RuleBase" id="RU003457"/>
    </source>
</evidence>
<keyword evidence="7" id="KW-1185">Reference proteome</keyword>
<reference evidence="6 7" key="1">
    <citation type="submission" date="2019-04" db="EMBL/GenBank/DDBJ databases">
        <authorList>
            <person name="Feng G."/>
            <person name="Zhang J."/>
            <person name="Zhu H."/>
        </authorList>
    </citation>
    <scope>NUCLEOTIDE SEQUENCE [LARGE SCALE GENOMIC DNA]</scope>
    <source>
        <strain evidence="6 7">92R-1</strain>
    </source>
</reference>
<dbReference type="SUPFAM" id="SSF51182">
    <property type="entry name" value="RmlC-like cupins"/>
    <property type="match status" value="1"/>
</dbReference>
<dbReference type="AlphaFoldDB" id="A0A4Z0P075"/>
<dbReference type="OrthoDB" id="321327at2"/>
<comment type="cofactor">
    <cofactor evidence="2">
        <name>Fe cation</name>
        <dbReference type="ChEBI" id="CHEBI:24875"/>
    </cofactor>
    <text evidence="2">Binds 1 Fe cation per subunit.</text>
</comment>
<evidence type="ECO:0000256" key="1">
    <source>
        <dbReference type="ARBA" id="ARBA00008416"/>
    </source>
</evidence>
<accession>A0A4Z0P075</accession>
<dbReference type="InterPro" id="IPR012093">
    <property type="entry name" value="Pirin"/>
</dbReference>
<comment type="caution">
    <text evidence="6">The sequence shown here is derived from an EMBL/GenBank/DDBJ whole genome shotgun (WGS) entry which is preliminary data.</text>
</comment>
<dbReference type="InterPro" id="IPR003829">
    <property type="entry name" value="Pirin_N_dom"/>
</dbReference>
<dbReference type="Proteomes" id="UP000298337">
    <property type="component" value="Unassembled WGS sequence"/>
</dbReference>
<dbReference type="InterPro" id="IPR011051">
    <property type="entry name" value="RmlC_Cupin_sf"/>
</dbReference>
<dbReference type="CDD" id="cd02909">
    <property type="entry name" value="cupin_pirin_N"/>
    <property type="match status" value="1"/>
</dbReference>
<dbReference type="InterPro" id="IPR008778">
    <property type="entry name" value="Pirin_C_dom"/>
</dbReference>
<feature type="domain" description="Pirin C-terminal" evidence="5">
    <location>
        <begin position="183"/>
        <end position="283"/>
    </location>
</feature>
<comment type="similarity">
    <text evidence="1 3">Belongs to the pirin family.</text>
</comment>
<feature type="domain" description="Pirin N-terminal" evidence="4">
    <location>
        <begin position="27"/>
        <end position="127"/>
    </location>
</feature>
<dbReference type="EMBL" id="SRLA01000007">
    <property type="protein sequence ID" value="TGE03783.1"/>
    <property type="molecule type" value="Genomic_DNA"/>
</dbReference>
<gene>
    <name evidence="6" type="ORF">EU556_24550</name>
</gene>
<dbReference type="PANTHER" id="PTHR43594:SF1">
    <property type="entry name" value="QUERCETIN 2,3-DIOXYGENASE PA2418-RELATED"/>
    <property type="match status" value="1"/>
</dbReference>
<dbReference type="InterPro" id="IPR014710">
    <property type="entry name" value="RmlC-like_jellyroll"/>
</dbReference>
<dbReference type="PIRSF" id="PIRSF006232">
    <property type="entry name" value="Pirin"/>
    <property type="match status" value="1"/>
</dbReference>
<dbReference type="Gene3D" id="2.60.120.10">
    <property type="entry name" value="Jelly Rolls"/>
    <property type="match status" value="2"/>
</dbReference>
<evidence type="ECO:0000259" key="5">
    <source>
        <dbReference type="Pfam" id="PF05726"/>
    </source>
</evidence>
<dbReference type="InterPro" id="IPR053186">
    <property type="entry name" value="QDO-related"/>
</dbReference>
<feature type="binding site" evidence="2">
    <location>
        <position position="61"/>
    </location>
    <ligand>
        <name>Fe cation</name>
        <dbReference type="ChEBI" id="CHEBI:24875"/>
    </ligand>
</feature>
<sequence length="305" mass="32877">MIKPIIAQLGGTNAKVGRLLVNRLLPSRMVGAVGPFVFLDHVYPTKFESQLPQAPTGEGAHPHRGIATFTYVLSGELEHYDSYGHHGVAAAGGGQWMKAGWGIIHDEQPSRHFQATGGVLHALQFWINLPARHKMEVPDYLALHATAVPVVLLPEEAGSLRVLLGALGDAASPVPTASPQFLYHLQLNPKATFTLATKAGLDYAAFVPADPVRINGQAYGQSELLLFGAEADPITFTNPSISPTNVILFGGAPYPESTVMQGPFVMNSHEEITTAYEDFFAGDYGQIQYEAMAPRRHVASYSPQP</sequence>
<dbReference type="PANTHER" id="PTHR43594">
    <property type="entry name" value="QUERCETIN 2,3-DIOXYGENASE"/>
    <property type="match status" value="1"/>
</dbReference>
<evidence type="ECO:0000313" key="7">
    <source>
        <dbReference type="Proteomes" id="UP000298337"/>
    </source>
</evidence>
<dbReference type="Pfam" id="PF05726">
    <property type="entry name" value="Pirin_C"/>
    <property type="match status" value="1"/>
</dbReference>
<keyword evidence="2" id="KW-0408">Iron</keyword>